<evidence type="ECO:0000256" key="1">
    <source>
        <dbReference type="SAM" id="SignalP"/>
    </source>
</evidence>
<sequence>MRRRSWVVVALVVLSCAACGSTAPTVLVHDVRGRGDDALITGSVGYLADADCFVIESAGVRHVAVWPPDTEAWVTGTEVAGVRVPDREPIAIGSQLTAGGGYTNPTASGDLDLPEVPAECFGGGGEFALIHVITAVTPG</sequence>
<organism evidence="2 3">
    <name type="scientific">Asanoa siamensis</name>
    <dbReference type="NCBI Taxonomy" id="926357"/>
    <lineage>
        <taxon>Bacteria</taxon>
        <taxon>Bacillati</taxon>
        <taxon>Actinomycetota</taxon>
        <taxon>Actinomycetes</taxon>
        <taxon>Micromonosporales</taxon>
        <taxon>Micromonosporaceae</taxon>
        <taxon>Asanoa</taxon>
    </lineage>
</organism>
<reference evidence="2 3" key="1">
    <citation type="submission" date="2021-01" db="EMBL/GenBank/DDBJ databases">
        <title>Whole genome shotgun sequence of Asanoa siamensis NBRC 107932.</title>
        <authorList>
            <person name="Komaki H."/>
            <person name="Tamura T."/>
        </authorList>
    </citation>
    <scope>NUCLEOTIDE SEQUENCE [LARGE SCALE GENOMIC DNA]</scope>
    <source>
        <strain evidence="2 3">NBRC 107932</strain>
    </source>
</reference>
<proteinExistence type="predicted"/>
<protein>
    <recommendedName>
        <fullName evidence="4">SH3 domain-containing protein</fullName>
    </recommendedName>
</protein>
<keyword evidence="3" id="KW-1185">Reference proteome</keyword>
<feature type="signal peptide" evidence="1">
    <location>
        <begin position="1"/>
        <end position="20"/>
    </location>
</feature>
<comment type="caution">
    <text evidence="2">The sequence shown here is derived from an EMBL/GenBank/DDBJ whole genome shotgun (WGS) entry which is preliminary data.</text>
</comment>
<dbReference type="PROSITE" id="PS51257">
    <property type="entry name" value="PROKAR_LIPOPROTEIN"/>
    <property type="match status" value="1"/>
</dbReference>
<evidence type="ECO:0000313" key="3">
    <source>
        <dbReference type="Proteomes" id="UP000604117"/>
    </source>
</evidence>
<name>A0ABQ4CVW8_9ACTN</name>
<evidence type="ECO:0000313" key="2">
    <source>
        <dbReference type="EMBL" id="GIF75434.1"/>
    </source>
</evidence>
<dbReference type="Proteomes" id="UP000604117">
    <property type="component" value="Unassembled WGS sequence"/>
</dbReference>
<keyword evidence="1" id="KW-0732">Signal</keyword>
<evidence type="ECO:0008006" key="4">
    <source>
        <dbReference type="Google" id="ProtNLM"/>
    </source>
</evidence>
<feature type="chain" id="PRO_5045198418" description="SH3 domain-containing protein" evidence="1">
    <location>
        <begin position="21"/>
        <end position="139"/>
    </location>
</feature>
<accession>A0ABQ4CVW8</accession>
<dbReference type="EMBL" id="BONE01000043">
    <property type="protein sequence ID" value="GIF75434.1"/>
    <property type="molecule type" value="Genomic_DNA"/>
</dbReference>
<gene>
    <name evidence="2" type="ORF">Asi02nite_49520</name>
</gene>